<reference evidence="1 2" key="1">
    <citation type="submission" date="2024-01" db="EMBL/GenBank/DDBJ databases">
        <title>The genomes of 5 underutilized Papilionoideae crops provide insights into root nodulation and disease resistance.</title>
        <authorList>
            <person name="Yuan L."/>
        </authorList>
    </citation>
    <scope>NUCLEOTIDE SEQUENCE [LARGE SCALE GENOMIC DNA]</scope>
    <source>
        <strain evidence="1">LY-2023</strain>
        <tissue evidence="1">Leaf</tissue>
    </source>
</reference>
<dbReference type="EMBL" id="JAYKXN010000001">
    <property type="protein sequence ID" value="KAK7319894.1"/>
    <property type="molecule type" value="Genomic_DNA"/>
</dbReference>
<evidence type="ECO:0000313" key="2">
    <source>
        <dbReference type="Proteomes" id="UP001359559"/>
    </source>
</evidence>
<organism evidence="1 2">
    <name type="scientific">Clitoria ternatea</name>
    <name type="common">Butterfly pea</name>
    <dbReference type="NCBI Taxonomy" id="43366"/>
    <lineage>
        <taxon>Eukaryota</taxon>
        <taxon>Viridiplantae</taxon>
        <taxon>Streptophyta</taxon>
        <taxon>Embryophyta</taxon>
        <taxon>Tracheophyta</taxon>
        <taxon>Spermatophyta</taxon>
        <taxon>Magnoliopsida</taxon>
        <taxon>eudicotyledons</taxon>
        <taxon>Gunneridae</taxon>
        <taxon>Pentapetalae</taxon>
        <taxon>rosids</taxon>
        <taxon>fabids</taxon>
        <taxon>Fabales</taxon>
        <taxon>Fabaceae</taxon>
        <taxon>Papilionoideae</taxon>
        <taxon>50 kb inversion clade</taxon>
        <taxon>NPAAA clade</taxon>
        <taxon>indigoferoid/millettioid clade</taxon>
        <taxon>Phaseoleae</taxon>
        <taxon>Clitoria</taxon>
    </lineage>
</organism>
<name>A0AAN9Q3L2_CLITE</name>
<keyword evidence="2" id="KW-1185">Reference proteome</keyword>
<dbReference type="Proteomes" id="UP001359559">
    <property type="component" value="Unassembled WGS sequence"/>
</dbReference>
<gene>
    <name evidence="1" type="ORF">RJT34_04622</name>
</gene>
<dbReference type="AlphaFoldDB" id="A0AAN9Q3L2"/>
<accession>A0AAN9Q3L2</accession>
<comment type="caution">
    <text evidence="1">The sequence shown here is derived from an EMBL/GenBank/DDBJ whole genome shotgun (WGS) entry which is preliminary data.</text>
</comment>
<protein>
    <submittedName>
        <fullName evidence="1">Uncharacterized protein</fullName>
    </submittedName>
</protein>
<evidence type="ECO:0000313" key="1">
    <source>
        <dbReference type="EMBL" id="KAK7319894.1"/>
    </source>
</evidence>
<proteinExistence type="predicted"/>
<sequence length="72" mass="8126">MDRLPTVEGHFQRYVINAFNLLPGIVCLCIDYMSLGVVNCRLLSVAITQKTPSLVIYTLNESITVEFYNSVQ</sequence>